<evidence type="ECO:0000313" key="2">
    <source>
        <dbReference type="Proteomes" id="UP000318126"/>
    </source>
</evidence>
<accession>A0A553JM49</accession>
<comment type="caution">
    <text evidence="1">The sequence shown here is derived from an EMBL/GenBank/DDBJ whole genome shotgun (WGS) entry which is preliminary data.</text>
</comment>
<evidence type="ECO:0000313" key="1">
    <source>
        <dbReference type="EMBL" id="TRY13545.1"/>
    </source>
</evidence>
<dbReference type="Proteomes" id="UP000318126">
    <property type="component" value="Unassembled WGS sequence"/>
</dbReference>
<dbReference type="EMBL" id="VKGK01000018">
    <property type="protein sequence ID" value="TRY13545.1"/>
    <property type="molecule type" value="Genomic_DNA"/>
</dbReference>
<gene>
    <name evidence="1" type="ORF">FN961_14995</name>
</gene>
<dbReference type="RefSeq" id="WP_144040991.1">
    <property type="nucleotide sequence ID" value="NZ_BMPL01000011.1"/>
</dbReference>
<name>A0A553JM49_SHEHA</name>
<reference evidence="2" key="1">
    <citation type="submission" date="2019-07" db="EMBL/GenBank/DDBJ databases">
        <title>Shewanella sp. YLB-08 draft genomic sequence.</title>
        <authorList>
            <person name="Yu L."/>
        </authorList>
    </citation>
    <scope>NUCLEOTIDE SEQUENCE [LARGE SCALE GENOMIC DNA]</scope>
    <source>
        <strain evidence="2">JCM 20706</strain>
    </source>
</reference>
<organism evidence="1 2">
    <name type="scientific">Shewanella hanedai</name>
    <name type="common">Alteromonas hanedai</name>
    <dbReference type="NCBI Taxonomy" id="25"/>
    <lineage>
        <taxon>Bacteria</taxon>
        <taxon>Pseudomonadati</taxon>
        <taxon>Pseudomonadota</taxon>
        <taxon>Gammaproteobacteria</taxon>
        <taxon>Alteromonadales</taxon>
        <taxon>Shewanellaceae</taxon>
        <taxon>Shewanella</taxon>
    </lineage>
</organism>
<keyword evidence="2" id="KW-1185">Reference proteome</keyword>
<dbReference type="AlphaFoldDB" id="A0A553JM49"/>
<sequence>MKSAAFEHLLRHFRTNKQSLAAEIQVFIDNGSLRDSTNMMKIAKYSGALDCLYWQALGNDLTNFAKGIRRTLEKAKTHHGFEGV</sequence>
<protein>
    <submittedName>
        <fullName evidence="1">Uncharacterized protein</fullName>
    </submittedName>
</protein>
<dbReference type="OrthoDB" id="6267031at2"/>
<proteinExistence type="predicted"/>